<evidence type="ECO:0000313" key="3">
    <source>
        <dbReference type="EMBL" id="MYG38933.1"/>
    </source>
</evidence>
<feature type="non-terminal residue" evidence="3">
    <location>
        <position position="497"/>
    </location>
</feature>
<dbReference type="AlphaFoldDB" id="A0A6B1FD77"/>
<feature type="repeat" description="TPR" evidence="1">
    <location>
        <begin position="100"/>
        <end position="133"/>
    </location>
</feature>
<proteinExistence type="predicted"/>
<dbReference type="PANTHER" id="PTHR44809:SF1">
    <property type="entry name" value="PROTEIN O-MANNOSYL-TRANSFERASE TMTC1"/>
    <property type="match status" value="1"/>
</dbReference>
<feature type="repeat" description="TPR" evidence="1">
    <location>
        <begin position="66"/>
        <end position="99"/>
    </location>
</feature>
<dbReference type="PROSITE" id="PS50293">
    <property type="entry name" value="TPR_REGION"/>
    <property type="match status" value="3"/>
</dbReference>
<dbReference type="PROSITE" id="PS50005">
    <property type="entry name" value="TPR"/>
    <property type="match status" value="4"/>
</dbReference>
<dbReference type="EMBL" id="VYDO01000261">
    <property type="protein sequence ID" value="MYG38933.1"/>
    <property type="molecule type" value="Genomic_DNA"/>
</dbReference>
<dbReference type="InterPro" id="IPR052943">
    <property type="entry name" value="TMTC_O-mannosyl-trnsfr"/>
</dbReference>
<accession>A0A6B1FD77</accession>
<reference evidence="3" key="1">
    <citation type="submission" date="2019-09" db="EMBL/GenBank/DDBJ databases">
        <title>Characterisation of the sponge microbiome using genome-centric metagenomics.</title>
        <authorList>
            <person name="Engelberts J.P."/>
            <person name="Robbins S.J."/>
            <person name="De Goeij J.M."/>
            <person name="Aranda M."/>
            <person name="Bell S.C."/>
            <person name="Webster N.S."/>
        </authorList>
    </citation>
    <scope>NUCLEOTIDE SEQUENCE</scope>
    <source>
        <strain evidence="3">SB0676_bin_10</strain>
    </source>
</reference>
<dbReference type="SMART" id="SM00028">
    <property type="entry name" value="TPR"/>
    <property type="match status" value="5"/>
</dbReference>
<organism evidence="3">
    <name type="scientific">Synechococcus sp. SB0676_bin_10</name>
    <dbReference type="NCBI Taxonomy" id="2604869"/>
    <lineage>
        <taxon>Bacteria</taxon>
        <taxon>Bacillati</taxon>
        <taxon>Cyanobacteriota</taxon>
        <taxon>Cyanophyceae</taxon>
        <taxon>Synechococcales</taxon>
        <taxon>Synechococcaceae</taxon>
        <taxon>Synechococcus</taxon>
    </lineage>
</organism>
<gene>
    <name evidence="3" type="ORF">F4162_08255</name>
</gene>
<feature type="repeat" description="TPR" evidence="1">
    <location>
        <begin position="134"/>
        <end position="167"/>
    </location>
</feature>
<dbReference type="SUPFAM" id="SSF48452">
    <property type="entry name" value="TPR-like"/>
    <property type="match status" value="1"/>
</dbReference>
<evidence type="ECO:0000256" key="1">
    <source>
        <dbReference type="PROSITE-ProRule" id="PRU00339"/>
    </source>
</evidence>
<evidence type="ECO:0000256" key="2">
    <source>
        <dbReference type="SAM" id="MobiDB-lite"/>
    </source>
</evidence>
<keyword evidence="1" id="KW-0802">TPR repeat</keyword>
<dbReference type="InterPro" id="IPR019734">
    <property type="entry name" value="TPR_rpt"/>
</dbReference>
<dbReference type="Pfam" id="PF13414">
    <property type="entry name" value="TPR_11"/>
    <property type="match status" value="1"/>
</dbReference>
<dbReference type="Gene3D" id="1.25.40.10">
    <property type="entry name" value="Tetratricopeptide repeat domain"/>
    <property type="match status" value="3"/>
</dbReference>
<dbReference type="InterPro" id="IPR011990">
    <property type="entry name" value="TPR-like_helical_dom_sf"/>
</dbReference>
<dbReference type="PANTHER" id="PTHR44809">
    <property type="match status" value="1"/>
</dbReference>
<protein>
    <submittedName>
        <fullName evidence="3">Tetratricopeptide repeat protein</fullName>
    </submittedName>
</protein>
<comment type="caution">
    <text evidence="3">The sequence shown here is derived from an EMBL/GenBank/DDBJ whole genome shotgun (WGS) entry which is preliminary data.</text>
</comment>
<dbReference type="Gene3D" id="3.40.50.2000">
    <property type="entry name" value="Glycogen Phosphorylase B"/>
    <property type="match status" value="1"/>
</dbReference>
<sequence length="497" mass="55699">MSQGFSDPEKSKKASKQKKNRKSNDVESKNIQQALTFMQQRNYKDAEIIYRSLIKKNLKNHVVNSLDILNNLGAALYQQGKLQEAIDYYKKALAIDPNSLDALNNLGAALYQQGKLQEAIDYYKKALAIDPNFVNALSGLSAVLCKQGKLQKAVDCCKKALAIDPNFVDALNNLGEGLAQLGENEEAITILRKAISLSPGHPIAHKNLSLKLLLSGDYENGWKEYEWRFDGKVRLNSFNLHAHPPSSLKKWDGGSHCSGNRLVVIGEQGLGDILQFMRYILYLRKRGMTVALCTYTKLHGLIQSSGIAQKLYSPEDVHQLTTGEWLPLLSLPMYLKIRPDNPLVRESYIKAPEERISYWKQKLSSEKRPIIGINWQGNAKAERGSTRGRSFPLETFTPLTEKTDASLLSLQKGSGSEQLAGCKFLDRFVGCQEEINQTWDFVETAAMMLNCDLIITMDTVVAHLAGGLGRPTGLVRKKLPEWRWGMQGATPFWYSSM</sequence>
<name>A0A6B1FD77_9SYNE</name>
<feature type="region of interest" description="Disordered" evidence="2">
    <location>
        <begin position="1"/>
        <end position="27"/>
    </location>
</feature>
<feature type="repeat" description="TPR" evidence="1">
    <location>
        <begin position="168"/>
        <end position="201"/>
    </location>
</feature>
<dbReference type="Pfam" id="PF13424">
    <property type="entry name" value="TPR_12"/>
    <property type="match status" value="1"/>
</dbReference>
<dbReference type="SUPFAM" id="SSF53756">
    <property type="entry name" value="UDP-Glycosyltransferase/glycogen phosphorylase"/>
    <property type="match status" value="1"/>
</dbReference>